<dbReference type="GeneID" id="43419647"/>
<dbReference type="OrthoDB" id="25654at2157"/>
<dbReference type="Proteomes" id="UP000591058">
    <property type="component" value="Unassembled WGS sequence"/>
</dbReference>
<dbReference type="CDD" id="cd22231">
    <property type="entry name" value="RHH_NikR_HicB-like"/>
    <property type="match status" value="1"/>
</dbReference>
<organism evidence="1 2">
    <name type="scientific">Methanobacterium subterraneum</name>
    <dbReference type="NCBI Taxonomy" id="59277"/>
    <lineage>
        <taxon>Archaea</taxon>
        <taxon>Methanobacteriati</taxon>
        <taxon>Methanobacteriota</taxon>
        <taxon>Methanomada group</taxon>
        <taxon>Methanobacteria</taxon>
        <taxon>Methanobacteriales</taxon>
        <taxon>Methanobacteriaceae</taxon>
        <taxon>Methanobacterium</taxon>
    </lineage>
</organism>
<dbReference type="RefSeq" id="WP_157809489.1">
    <property type="nucleotide sequence ID" value="NZ_CP017766.1"/>
</dbReference>
<proteinExistence type="predicted"/>
<reference evidence="1 2" key="1">
    <citation type="submission" date="2020-04" db="EMBL/GenBank/DDBJ databases">
        <title>Draft genome of Methanobacterium subterraneum isolated from animal feces.</title>
        <authorList>
            <person name="Ouboter H.T."/>
            <person name="Berger S."/>
            <person name="Gungor E."/>
            <person name="Jetten M.S.M."/>
            <person name="Welte C.U."/>
        </authorList>
    </citation>
    <scope>NUCLEOTIDE SEQUENCE [LARGE SCALE GENOMIC DNA]</scope>
    <source>
        <strain evidence="1">HO_2020</strain>
    </source>
</reference>
<dbReference type="GO" id="GO:0006355">
    <property type="term" value="P:regulation of DNA-templated transcription"/>
    <property type="evidence" value="ECO:0007669"/>
    <property type="project" value="InterPro"/>
</dbReference>
<dbReference type="SUPFAM" id="SSF47598">
    <property type="entry name" value="Ribbon-helix-helix"/>
    <property type="match status" value="1"/>
</dbReference>
<dbReference type="Gene3D" id="1.10.1220.10">
    <property type="entry name" value="Met repressor-like"/>
    <property type="match status" value="1"/>
</dbReference>
<protein>
    <submittedName>
        <fullName evidence="1">Ribbon-helix-helix protein, CopG family</fullName>
    </submittedName>
</protein>
<evidence type="ECO:0000313" key="1">
    <source>
        <dbReference type="EMBL" id="NMO09087.1"/>
    </source>
</evidence>
<dbReference type="InterPro" id="IPR013321">
    <property type="entry name" value="Arc_rbn_hlx_hlx"/>
</dbReference>
<dbReference type="AlphaFoldDB" id="A0A7K4DKS8"/>
<accession>A0A7K4DKS8</accession>
<evidence type="ECO:0000313" key="2">
    <source>
        <dbReference type="Proteomes" id="UP000591058"/>
    </source>
</evidence>
<gene>
    <name evidence="1" type="ORF">HG719_04445</name>
</gene>
<dbReference type="InterPro" id="IPR010985">
    <property type="entry name" value="Ribbon_hlx_hlx"/>
</dbReference>
<name>A0A7K4DKS8_9EURY</name>
<sequence length="45" mass="5260">MRISMTLPDELVNNLDEVLKKEGYQVRSEGIAEALQEYVDHHKME</sequence>
<dbReference type="EMBL" id="JABBYL010000015">
    <property type="protein sequence ID" value="NMO09087.1"/>
    <property type="molecule type" value="Genomic_DNA"/>
</dbReference>
<comment type="caution">
    <text evidence="1">The sequence shown here is derived from an EMBL/GenBank/DDBJ whole genome shotgun (WGS) entry which is preliminary data.</text>
</comment>